<dbReference type="AlphaFoldDB" id="A0A2I1GN07"/>
<organism evidence="2 3">
    <name type="scientific">Rhizophagus irregularis</name>
    <dbReference type="NCBI Taxonomy" id="588596"/>
    <lineage>
        <taxon>Eukaryota</taxon>
        <taxon>Fungi</taxon>
        <taxon>Fungi incertae sedis</taxon>
        <taxon>Mucoromycota</taxon>
        <taxon>Glomeromycotina</taxon>
        <taxon>Glomeromycetes</taxon>
        <taxon>Glomerales</taxon>
        <taxon>Glomeraceae</taxon>
        <taxon>Rhizophagus</taxon>
    </lineage>
</organism>
<sequence length="80" mass="8998">MERLVALAFGTTPHPDNINPKATSVPVGAPLNVRPHRGPYIDIGYDVRIDFNVILNQLTENDDENDEEDNDEEHEGDEEL</sequence>
<protein>
    <submittedName>
        <fullName evidence="2">Uncharacterized protein</fullName>
    </submittedName>
</protein>
<evidence type="ECO:0000313" key="2">
    <source>
        <dbReference type="EMBL" id="PKY48021.1"/>
    </source>
</evidence>
<reference evidence="2 3" key="1">
    <citation type="submission" date="2015-10" db="EMBL/GenBank/DDBJ databases">
        <title>Genome analyses suggest a sexual origin of heterokaryosis in a supposedly ancient asexual fungus.</title>
        <authorList>
            <person name="Ropars J."/>
            <person name="Sedzielewska K."/>
            <person name="Noel J."/>
            <person name="Charron P."/>
            <person name="Farinelli L."/>
            <person name="Marton T."/>
            <person name="Kruger M."/>
            <person name="Pelin A."/>
            <person name="Brachmann A."/>
            <person name="Corradi N."/>
        </authorList>
    </citation>
    <scope>NUCLEOTIDE SEQUENCE [LARGE SCALE GENOMIC DNA]</scope>
    <source>
        <strain evidence="2 3">A4</strain>
    </source>
</reference>
<dbReference type="VEuPathDB" id="FungiDB:RhiirA1_506868"/>
<dbReference type="EMBL" id="LLXI01000596">
    <property type="protein sequence ID" value="PKY48021.1"/>
    <property type="molecule type" value="Genomic_DNA"/>
</dbReference>
<gene>
    <name evidence="2" type="ORF">RhiirA4_463467</name>
</gene>
<accession>A0A2I1GN07</accession>
<name>A0A2I1GN07_9GLOM</name>
<proteinExistence type="predicted"/>
<keyword evidence="3" id="KW-1185">Reference proteome</keyword>
<evidence type="ECO:0000313" key="3">
    <source>
        <dbReference type="Proteomes" id="UP000234323"/>
    </source>
</evidence>
<dbReference type="Proteomes" id="UP000234323">
    <property type="component" value="Unassembled WGS sequence"/>
</dbReference>
<feature type="compositionally biased region" description="Acidic residues" evidence="1">
    <location>
        <begin position="60"/>
        <end position="80"/>
    </location>
</feature>
<feature type="region of interest" description="Disordered" evidence="1">
    <location>
        <begin position="58"/>
        <end position="80"/>
    </location>
</feature>
<comment type="caution">
    <text evidence="2">The sequence shown here is derived from an EMBL/GenBank/DDBJ whole genome shotgun (WGS) entry which is preliminary data.</text>
</comment>
<evidence type="ECO:0000256" key="1">
    <source>
        <dbReference type="SAM" id="MobiDB-lite"/>
    </source>
</evidence>